<organism evidence="1 2">
    <name type="scientific">Vermiconidia calcicola</name>
    <dbReference type="NCBI Taxonomy" id="1690605"/>
    <lineage>
        <taxon>Eukaryota</taxon>
        <taxon>Fungi</taxon>
        <taxon>Dikarya</taxon>
        <taxon>Ascomycota</taxon>
        <taxon>Pezizomycotina</taxon>
        <taxon>Dothideomycetes</taxon>
        <taxon>Dothideomycetidae</taxon>
        <taxon>Mycosphaerellales</taxon>
        <taxon>Extremaceae</taxon>
        <taxon>Vermiconidia</taxon>
    </lineage>
</organism>
<accession>A0ACC3MYW5</accession>
<protein>
    <submittedName>
        <fullName evidence="1">Uncharacterized protein</fullName>
    </submittedName>
</protein>
<keyword evidence="2" id="KW-1185">Reference proteome</keyword>
<proteinExistence type="predicted"/>
<evidence type="ECO:0000313" key="1">
    <source>
        <dbReference type="EMBL" id="KAK3705783.1"/>
    </source>
</evidence>
<name>A0ACC3MYW5_9PEZI</name>
<comment type="caution">
    <text evidence="1">The sequence shown here is derived from an EMBL/GenBank/DDBJ whole genome shotgun (WGS) entry which is preliminary data.</text>
</comment>
<reference evidence="1" key="1">
    <citation type="submission" date="2023-07" db="EMBL/GenBank/DDBJ databases">
        <title>Black Yeasts Isolated from many extreme environments.</title>
        <authorList>
            <person name="Coleine C."/>
            <person name="Stajich J.E."/>
            <person name="Selbmann L."/>
        </authorList>
    </citation>
    <scope>NUCLEOTIDE SEQUENCE</scope>
    <source>
        <strain evidence="1">CCFEE 5714</strain>
    </source>
</reference>
<gene>
    <name evidence="1" type="ORF">LTR37_013090</name>
</gene>
<dbReference type="EMBL" id="JAUTXU010000126">
    <property type="protein sequence ID" value="KAK3705783.1"/>
    <property type="molecule type" value="Genomic_DNA"/>
</dbReference>
<evidence type="ECO:0000313" key="2">
    <source>
        <dbReference type="Proteomes" id="UP001281147"/>
    </source>
</evidence>
<sequence>MAAQQKRMLKAPTSKLGKIDIVLKALLRQDDSWTLLPQETRENLYSLLPEPQDGDPPHDPDVHPLKTHYKPHIEEELRRWQEDLKDGREVKKWREEAMKAGKDRAEGKYDEWKEMQREEYWGKPDGQENVEGGVKNERNEKNGEATEVGDSQDEDGGEAVGVE</sequence>
<dbReference type="Proteomes" id="UP001281147">
    <property type="component" value="Unassembled WGS sequence"/>
</dbReference>